<dbReference type="InterPro" id="IPR038476">
    <property type="entry name" value="UvrC_RNase_H_dom_sf"/>
</dbReference>
<evidence type="ECO:0000259" key="14">
    <source>
        <dbReference type="PROSITE" id="PS50151"/>
    </source>
</evidence>
<dbReference type="RefSeq" id="WP_187672771.1">
    <property type="nucleotide sequence ID" value="NZ_CAJFCI010000075.1"/>
</dbReference>
<evidence type="ECO:0000259" key="15">
    <source>
        <dbReference type="PROSITE" id="PS50164"/>
    </source>
</evidence>
<dbReference type="NCBIfam" id="NF001824">
    <property type="entry name" value="PRK00558.1-5"/>
    <property type="match status" value="1"/>
</dbReference>
<dbReference type="Gene3D" id="3.30.420.340">
    <property type="entry name" value="UvrC, RNAse H endonuclease domain"/>
    <property type="match status" value="1"/>
</dbReference>
<dbReference type="PROSITE" id="PS50165">
    <property type="entry name" value="UVRC"/>
    <property type="match status" value="1"/>
</dbReference>
<dbReference type="AlphaFoldDB" id="A0A7U7EQY4"/>
<dbReference type="FunFam" id="3.40.1440.10:FF:000001">
    <property type="entry name" value="UvrABC system protein C"/>
    <property type="match status" value="1"/>
</dbReference>
<dbReference type="Pfam" id="PF08459">
    <property type="entry name" value="UvrC_RNaseH_dom"/>
    <property type="match status" value="1"/>
</dbReference>
<dbReference type="InterPro" id="IPR001162">
    <property type="entry name" value="UvrC_RNase_H_dom"/>
</dbReference>
<evidence type="ECO:0000313" key="17">
    <source>
        <dbReference type="EMBL" id="CAD5109456.1"/>
    </source>
</evidence>
<evidence type="ECO:0000256" key="1">
    <source>
        <dbReference type="ARBA" id="ARBA00004496"/>
    </source>
</evidence>
<evidence type="ECO:0000256" key="6">
    <source>
        <dbReference type="ARBA" id="ARBA00023204"/>
    </source>
</evidence>
<dbReference type="InterPro" id="IPR047296">
    <property type="entry name" value="GIY-YIG_UvrC_Cho"/>
</dbReference>
<keyword evidence="6 13" id="KW-0234">DNA repair</keyword>
<accession>A0A7U7EQY4</accession>
<dbReference type="GO" id="GO:0005737">
    <property type="term" value="C:cytoplasm"/>
    <property type="evidence" value="ECO:0007669"/>
    <property type="project" value="UniProtKB-SubCell"/>
</dbReference>
<dbReference type="PROSITE" id="PS50164">
    <property type="entry name" value="GIY_YIG"/>
    <property type="match status" value="1"/>
</dbReference>
<reference evidence="17 18" key="1">
    <citation type="submission" date="2020-08" db="EMBL/GenBank/DDBJ databases">
        <authorList>
            <person name="Criscuolo A."/>
        </authorList>
    </citation>
    <scope>NUCLEOTIDE SEQUENCE [LARGE SCALE GENOMIC DNA]</scope>
    <source>
        <strain evidence="17">CIP111764</strain>
    </source>
</reference>
<dbReference type="SMART" id="SM00465">
    <property type="entry name" value="GIYc"/>
    <property type="match status" value="1"/>
</dbReference>
<comment type="caution">
    <text evidence="17">The sequence shown here is derived from an EMBL/GenBank/DDBJ whole genome shotgun (WGS) entry which is preliminary data.</text>
</comment>
<dbReference type="Pfam" id="PF14520">
    <property type="entry name" value="HHH_5"/>
    <property type="match status" value="1"/>
</dbReference>
<keyword evidence="4 13" id="KW-0228">DNA excision</keyword>
<dbReference type="Gene3D" id="4.10.860.10">
    <property type="entry name" value="UVR domain"/>
    <property type="match status" value="1"/>
</dbReference>
<sequence length="607" mass="66878">MTATFDPAAFLATCSGRPGVYRMLDEGGKLLYVGKAKNLKKRLASYFRKTGLAPKTAALVGKITQVETTITANETEALLLEQTLIKEWRPPYNILLRDDKSYPYVFLSDGDFPRFGIHRGAKKLKGRYFGPYPSAGAIRESLALLQKAFLVRQCEDSYFKNRTRPCLQYQIKRCKGPCVGLVEPEEYAEDVRHSVMFLEGRSNALSEELSVAMEQAAMTLDFERAAELRDQIAVLRRVQDQQSMEGGSGDVDVVAAVINPGGACVHLISVRGGRVLGSKNFFPQVAIEEGVDEVMSAFLAQYYLGGVDRELPSELIVNVVHEDFPALIAAVHELRDAELSISHRVRGTRARWQQLAVTNAEQALAARLANRQHLAARFDALAEALNLDEAPQRLECFDISHSSGEATVASCVVFGPEGPLKSDYRRYNIEGITAGDDYGAMRQALTRRFSKVKDGEGKLPDILLVDGGKGQLAMAQEVLQELAVPELILLGVAKGVTRKPGLETLYLNDAAHEFTLPGTSPALHLIQQIRDESHRFAITGHRARRGKARRTSTLEEVPGVGPKRRRELLNHFGGLQELTRASLEEIAKAPGISKKLAESIYAALHSE</sequence>
<dbReference type="SUPFAM" id="SSF82771">
    <property type="entry name" value="GIY-YIG endonuclease"/>
    <property type="match status" value="1"/>
</dbReference>
<dbReference type="InterPro" id="IPR000305">
    <property type="entry name" value="GIY-YIG_endonuc"/>
</dbReference>
<dbReference type="PROSITE" id="PS50151">
    <property type="entry name" value="UVR"/>
    <property type="match status" value="1"/>
</dbReference>
<feature type="domain" description="UVR" evidence="14">
    <location>
        <begin position="203"/>
        <end position="238"/>
    </location>
</feature>
<dbReference type="Gene3D" id="1.10.150.20">
    <property type="entry name" value="5' to 3' exonuclease, C-terminal subdomain"/>
    <property type="match status" value="1"/>
</dbReference>
<dbReference type="Pfam" id="PF22920">
    <property type="entry name" value="UvrC_RNaseH"/>
    <property type="match status" value="1"/>
</dbReference>
<dbReference type="GO" id="GO:0009380">
    <property type="term" value="C:excinuclease repair complex"/>
    <property type="evidence" value="ECO:0007669"/>
    <property type="project" value="InterPro"/>
</dbReference>
<keyword evidence="2 13" id="KW-0963">Cytoplasm</keyword>
<keyword evidence="5 13" id="KW-0267">Excision nuclease</keyword>
<proteinExistence type="inferred from homology"/>
<dbReference type="Gene3D" id="3.40.1440.10">
    <property type="entry name" value="GIY-YIG endonuclease"/>
    <property type="match status" value="1"/>
</dbReference>
<dbReference type="Proteomes" id="UP000583387">
    <property type="component" value="Unassembled WGS sequence"/>
</dbReference>
<dbReference type="GO" id="GO:0009432">
    <property type="term" value="P:SOS response"/>
    <property type="evidence" value="ECO:0007669"/>
    <property type="project" value="UniProtKB-UniRule"/>
</dbReference>
<comment type="subcellular location">
    <subcellularLocation>
        <location evidence="1 13">Cytoplasm</location>
    </subcellularLocation>
</comment>
<keyword evidence="18" id="KW-1185">Reference proteome</keyword>
<evidence type="ECO:0000256" key="10">
    <source>
        <dbReference type="ARBA" id="ARBA00062841"/>
    </source>
</evidence>
<comment type="similarity">
    <text evidence="9 13">Belongs to the UvrC family.</text>
</comment>
<keyword evidence="3 13" id="KW-0227">DNA damage</keyword>
<dbReference type="SUPFAM" id="SSF47781">
    <property type="entry name" value="RuvA domain 2-like"/>
    <property type="match status" value="1"/>
</dbReference>
<evidence type="ECO:0000256" key="5">
    <source>
        <dbReference type="ARBA" id="ARBA00022881"/>
    </source>
</evidence>
<feature type="domain" description="UvrC family homology region profile" evidence="16">
    <location>
        <begin position="253"/>
        <end position="479"/>
    </location>
</feature>
<evidence type="ECO:0000256" key="3">
    <source>
        <dbReference type="ARBA" id="ARBA00022763"/>
    </source>
</evidence>
<dbReference type="NCBIfam" id="TIGR00194">
    <property type="entry name" value="uvrC"/>
    <property type="match status" value="1"/>
</dbReference>
<dbReference type="InterPro" id="IPR003583">
    <property type="entry name" value="Hlx-hairpin-Hlx_DNA-bd_motif"/>
</dbReference>
<comment type="subunit">
    <text evidence="10 13">Interacts with UvrB in an incision complex.</text>
</comment>
<name>A0A7U7EQY4_9GAMM</name>
<organism evidence="17 18">
    <name type="scientific">Zestomonas carbonaria</name>
    <dbReference type="NCBI Taxonomy" id="2762745"/>
    <lineage>
        <taxon>Bacteria</taxon>
        <taxon>Pseudomonadati</taxon>
        <taxon>Pseudomonadota</taxon>
        <taxon>Gammaproteobacteria</taxon>
        <taxon>Pseudomonadales</taxon>
        <taxon>Pseudomonadaceae</taxon>
        <taxon>Zestomonas</taxon>
    </lineage>
</organism>
<evidence type="ECO:0000313" key="18">
    <source>
        <dbReference type="Proteomes" id="UP000583387"/>
    </source>
</evidence>
<evidence type="ECO:0000256" key="4">
    <source>
        <dbReference type="ARBA" id="ARBA00022769"/>
    </source>
</evidence>
<protein>
    <recommendedName>
        <fullName evidence="11 13">UvrABC system protein C</fullName>
        <shortName evidence="13">Protein UvrC</shortName>
    </recommendedName>
    <alternativeName>
        <fullName evidence="12 13">Excinuclease ABC subunit C</fullName>
    </alternativeName>
</protein>
<gene>
    <name evidence="13 17" type="primary">uvrC</name>
    <name evidence="17" type="ORF">PSEWESI4_03754</name>
</gene>
<dbReference type="PANTHER" id="PTHR30562:SF1">
    <property type="entry name" value="UVRABC SYSTEM PROTEIN C"/>
    <property type="match status" value="1"/>
</dbReference>
<dbReference type="FunFam" id="1.10.150.20:FF:000005">
    <property type="entry name" value="UvrABC system protein C"/>
    <property type="match status" value="1"/>
</dbReference>
<dbReference type="GO" id="GO:0003677">
    <property type="term" value="F:DNA binding"/>
    <property type="evidence" value="ECO:0007669"/>
    <property type="project" value="UniProtKB-UniRule"/>
</dbReference>
<dbReference type="FunFam" id="3.30.420.340:FF:000001">
    <property type="entry name" value="UvrABC system protein C"/>
    <property type="match status" value="1"/>
</dbReference>
<evidence type="ECO:0000256" key="13">
    <source>
        <dbReference type="HAMAP-Rule" id="MF_00203"/>
    </source>
</evidence>
<dbReference type="GO" id="GO:0006289">
    <property type="term" value="P:nucleotide-excision repair"/>
    <property type="evidence" value="ECO:0007669"/>
    <property type="project" value="UniProtKB-UniRule"/>
</dbReference>
<dbReference type="PANTHER" id="PTHR30562">
    <property type="entry name" value="UVRC/OXIDOREDUCTASE"/>
    <property type="match status" value="1"/>
</dbReference>
<dbReference type="InterPro" id="IPR004791">
    <property type="entry name" value="UvrC"/>
</dbReference>
<evidence type="ECO:0000256" key="8">
    <source>
        <dbReference type="ARBA" id="ARBA00059452"/>
    </source>
</evidence>
<dbReference type="CDD" id="cd10434">
    <property type="entry name" value="GIY-YIG_UvrC_Cho"/>
    <property type="match status" value="1"/>
</dbReference>
<dbReference type="InterPro" id="IPR050066">
    <property type="entry name" value="UvrABC_protein_C"/>
</dbReference>
<dbReference type="InterPro" id="IPR010994">
    <property type="entry name" value="RuvA_2-like"/>
</dbReference>
<evidence type="ECO:0000256" key="11">
    <source>
        <dbReference type="ARBA" id="ARBA00067419"/>
    </source>
</evidence>
<evidence type="ECO:0000256" key="9">
    <source>
        <dbReference type="ARBA" id="ARBA00061531"/>
    </source>
</evidence>
<evidence type="ECO:0000256" key="12">
    <source>
        <dbReference type="ARBA" id="ARBA00077138"/>
    </source>
</evidence>
<feature type="domain" description="GIY-YIG" evidence="15">
    <location>
        <begin position="16"/>
        <end position="94"/>
    </location>
</feature>
<keyword evidence="7 13" id="KW-0742">SOS response</keyword>
<dbReference type="SUPFAM" id="SSF46600">
    <property type="entry name" value="C-terminal UvrC-binding domain of UvrB"/>
    <property type="match status" value="1"/>
</dbReference>
<dbReference type="InterPro" id="IPR036876">
    <property type="entry name" value="UVR_dom_sf"/>
</dbReference>
<dbReference type="SMART" id="SM00278">
    <property type="entry name" value="HhH1"/>
    <property type="match status" value="2"/>
</dbReference>
<dbReference type="GO" id="GO:0009381">
    <property type="term" value="F:excinuclease ABC activity"/>
    <property type="evidence" value="ECO:0007669"/>
    <property type="project" value="UniProtKB-UniRule"/>
</dbReference>
<evidence type="ECO:0000256" key="2">
    <source>
        <dbReference type="ARBA" id="ARBA00022490"/>
    </source>
</evidence>
<comment type="function">
    <text evidence="8 13">The UvrABC repair system catalyzes the recognition and processing of DNA lesions. UvrC both incises the 5' and 3' sides of the lesion. The N-terminal half is responsible for the 3' incision and the C-terminal half is responsible for the 5' incision.</text>
</comment>
<dbReference type="EMBL" id="CAJFCI010000075">
    <property type="protein sequence ID" value="CAD5109456.1"/>
    <property type="molecule type" value="Genomic_DNA"/>
</dbReference>
<evidence type="ECO:0000256" key="7">
    <source>
        <dbReference type="ARBA" id="ARBA00023236"/>
    </source>
</evidence>
<dbReference type="HAMAP" id="MF_00203">
    <property type="entry name" value="UvrC"/>
    <property type="match status" value="1"/>
</dbReference>
<dbReference type="Pfam" id="PF01541">
    <property type="entry name" value="GIY-YIG"/>
    <property type="match status" value="1"/>
</dbReference>
<dbReference type="Pfam" id="PF02151">
    <property type="entry name" value="UVR"/>
    <property type="match status" value="1"/>
</dbReference>
<evidence type="ECO:0000259" key="16">
    <source>
        <dbReference type="PROSITE" id="PS50165"/>
    </source>
</evidence>
<dbReference type="InterPro" id="IPR001943">
    <property type="entry name" value="UVR_dom"/>
</dbReference>
<dbReference type="InterPro" id="IPR035901">
    <property type="entry name" value="GIY-YIG_endonuc_sf"/>
</dbReference>